<proteinExistence type="predicted"/>
<dbReference type="InterPro" id="IPR036237">
    <property type="entry name" value="Xyl_isomerase-like_sf"/>
</dbReference>
<keyword evidence="3" id="KW-1185">Reference proteome</keyword>
<sequence>MTHHSIGISGSTILSDPKKFTYLFNKKYVKHIEIGEFSNQDAFKTFLNEHNRHGLTFGLHSPLYRNQSKYDLLEKVHYDSEESWIQFEKEVKHMSELGAEYILVHFPYFKEESERDSNTLIDNGLKKLQVLQEKYNIPIVCEPKLGLNRSSVGIDALHDFPVETWDKYNIKLCIDIGDYLMSAGSQTIEYIKKWEKYILVVHLHNVEYIGDDYFWIPVHPSQEENPNYYTIQDLIIQLMTQVSHP</sequence>
<dbReference type="RefSeq" id="WP_343752778.1">
    <property type="nucleotide sequence ID" value="NZ_BAAACW010000005.1"/>
</dbReference>
<accession>A0ABN0X074</accession>
<dbReference type="Pfam" id="PF01261">
    <property type="entry name" value="AP_endonuc_2"/>
    <property type="match status" value="1"/>
</dbReference>
<evidence type="ECO:0000313" key="2">
    <source>
        <dbReference type="EMBL" id="GAA0351159.1"/>
    </source>
</evidence>
<protein>
    <recommendedName>
        <fullName evidence="1">Xylose isomerase-like TIM barrel domain-containing protein</fullName>
    </recommendedName>
</protein>
<evidence type="ECO:0000259" key="1">
    <source>
        <dbReference type="Pfam" id="PF01261"/>
    </source>
</evidence>
<dbReference type="SUPFAM" id="SSF51658">
    <property type="entry name" value="Xylose isomerase-like"/>
    <property type="match status" value="1"/>
</dbReference>
<dbReference type="InterPro" id="IPR013022">
    <property type="entry name" value="Xyl_isomerase-like_TIM-brl"/>
</dbReference>
<dbReference type="Proteomes" id="UP001501166">
    <property type="component" value="Unassembled WGS sequence"/>
</dbReference>
<evidence type="ECO:0000313" key="3">
    <source>
        <dbReference type="Proteomes" id="UP001501166"/>
    </source>
</evidence>
<comment type="caution">
    <text evidence="2">The sequence shown here is derived from an EMBL/GenBank/DDBJ whole genome shotgun (WGS) entry which is preliminary data.</text>
</comment>
<organism evidence="2 3">
    <name type="scientific">Alkalibacterium iburiense</name>
    <dbReference type="NCBI Taxonomy" id="290589"/>
    <lineage>
        <taxon>Bacteria</taxon>
        <taxon>Bacillati</taxon>
        <taxon>Bacillota</taxon>
        <taxon>Bacilli</taxon>
        <taxon>Lactobacillales</taxon>
        <taxon>Carnobacteriaceae</taxon>
        <taxon>Alkalibacterium</taxon>
    </lineage>
</organism>
<feature type="domain" description="Xylose isomerase-like TIM barrel" evidence="1">
    <location>
        <begin position="41"/>
        <end position="207"/>
    </location>
</feature>
<dbReference type="EMBL" id="BAAACW010000005">
    <property type="protein sequence ID" value="GAA0351159.1"/>
    <property type="molecule type" value="Genomic_DNA"/>
</dbReference>
<gene>
    <name evidence="2" type="ORF">GCM10008932_00430</name>
</gene>
<reference evidence="2 3" key="1">
    <citation type="journal article" date="2019" name="Int. J. Syst. Evol. Microbiol.">
        <title>The Global Catalogue of Microorganisms (GCM) 10K type strain sequencing project: providing services to taxonomists for standard genome sequencing and annotation.</title>
        <authorList>
            <consortium name="The Broad Institute Genomics Platform"/>
            <consortium name="The Broad Institute Genome Sequencing Center for Infectious Disease"/>
            <person name="Wu L."/>
            <person name="Ma J."/>
        </authorList>
    </citation>
    <scope>NUCLEOTIDE SEQUENCE [LARGE SCALE GENOMIC DNA]</scope>
    <source>
        <strain evidence="2 3">JCM 12662</strain>
    </source>
</reference>
<dbReference type="Gene3D" id="3.20.20.150">
    <property type="entry name" value="Divalent-metal-dependent TIM barrel enzymes"/>
    <property type="match status" value="1"/>
</dbReference>
<name>A0ABN0X074_9LACT</name>